<proteinExistence type="predicted"/>
<evidence type="ECO:0000256" key="1">
    <source>
        <dbReference type="SAM" id="Phobius"/>
    </source>
</evidence>
<evidence type="ECO:0000313" key="2">
    <source>
        <dbReference type="EMBL" id="MBM7713548.1"/>
    </source>
</evidence>
<comment type="caution">
    <text evidence="2">The sequence shown here is derived from an EMBL/GenBank/DDBJ whole genome shotgun (WGS) entry which is preliminary data.</text>
</comment>
<dbReference type="InterPro" id="IPR035167">
    <property type="entry name" value="DUF5316"/>
</dbReference>
<accession>A0ABS2R3S9</accession>
<name>A0ABS2R3S9_9BACI</name>
<keyword evidence="1" id="KW-0812">Transmembrane</keyword>
<reference evidence="2 3" key="1">
    <citation type="submission" date="2021-01" db="EMBL/GenBank/DDBJ databases">
        <title>Genomic Encyclopedia of Type Strains, Phase IV (KMG-IV): sequencing the most valuable type-strain genomes for metagenomic binning, comparative biology and taxonomic classification.</title>
        <authorList>
            <person name="Goeker M."/>
        </authorList>
    </citation>
    <scope>NUCLEOTIDE SEQUENCE [LARGE SCALE GENOMIC DNA]</scope>
    <source>
        <strain evidence="2 3">DSM 105453</strain>
    </source>
</reference>
<feature type="transmembrane region" description="Helical" evidence="1">
    <location>
        <begin position="33"/>
        <end position="52"/>
    </location>
</feature>
<organism evidence="2 3">
    <name type="scientific">Siminovitchia thermophila</name>
    <dbReference type="NCBI Taxonomy" id="1245522"/>
    <lineage>
        <taxon>Bacteria</taxon>
        <taxon>Bacillati</taxon>
        <taxon>Bacillota</taxon>
        <taxon>Bacilli</taxon>
        <taxon>Bacillales</taxon>
        <taxon>Bacillaceae</taxon>
        <taxon>Siminovitchia</taxon>
    </lineage>
</organism>
<evidence type="ECO:0000313" key="3">
    <source>
        <dbReference type="Proteomes" id="UP000823485"/>
    </source>
</evidence>
<dbReference type="Proteomes" id="UP000823485">
    <property type="component" value="Unassembled WGS sequence"/>
</dbReference>
<keyword evidence="3" id="KW-1185">Reference proteome</keyword>
<keyword evidence="1" id="KW-1133">Transmembrane helix</keyword>
<feature type="transmembrane region" description="Helical" evidence="1">
    <location>
        <begin position="73"/>
        <end position="94"/>
    </location>
</feature>
<sequence>MKYVIIGILLSFVAVLFSLAVWGMEKVVLITGGIGVLFLGLAALMSGALVSGDRMRANYTSESSGERNERTTVSTRLALISFPNLVVAVCFLYFM</sequence>
<dbReference type="Pfam" id="PF17247">
    <property type="entry name" value="DUF5316"/>
    <property type="match status" value="1"/>
</dbReference>
<dbReference type="RefSeq" id="WP_205178438.1">
    <property type="nucleotide sequence ID" value="NZ_JAFBFH010000002.1"/>
</dbReference>
<gene>
    <name evidence="2" type="ORF">JOC94_000516</name>
</gene>
<keyword evidence="1" id="KW-0472">Membrane</keyword>
<protein>
    <submittedName>
        <fullName evidence="2">Amino acid transporter</fullName>
    </submittedName>
</protein>
<dbReference type="EMBL" id="JAFBFH010000002">
    <property type="protein sequence ID" value="MBM7713548.1"/>
    <property type="molecule type" value="Genomic_DNA"/>
</dbReference>